<name>B0CE51_ACAM1</name>
<dbReference type="eggNOG" id="COG0095">
    <property type="taxonomic scope" value="Bacteria"/>
</dbReference>
<dbReference type="SUPFAM" id="SSF55681">
    <property type="entry name" value="Class II aaRS and biotin synthetases"/>
    <property type="match status" value="1"/>
</dbReference>
<dbReference type="HOGENOM" id="CLU_022986_5_3_3"/>
<sequence>MDWRLIPYLQTDGITQMAIDQWLFNQCHQGNHPPTLRFYTWTPAAISLGRNQLTWPQHWQDLAWQGRPVDLVRRPTGGRAVLHEGDLTYGIILSHPHRNRRQAYKDLCQFLIQGWRELGYNLRFGEPRRNYTHQANCFATATNADLVLENGYKLIGSAQAWQDQTVLQHGSMRINPSQELTEQVFRQAFAEHDPTLHPIPEKAIISALIAAAKTCFEATFTYEPLSPKELEAIEQVKSMQADTKVGNNLARN</sequence>
<dbReference type="Proteomes" id="UP000000268">
    <property type="component" value="Chromosome"/>
</dbReference>
<reference evidence="2 3" key="1">
    <citation type="journal article" date="2008" name="Proc. Natl. Acad. Sci. U.S.A.">
        <title>Niche adaptation and genome expansion in the chlorophyll d-producing cyanobacterium Acaryochloris marina.</title>
        <authorList>
            <person name="Swingley W.D."/>
            <person name="Chen M."/>
            <person name="Cheung P.C."/>
            <person name="Conrad A.L."/>
            <person name="Dejesa L.C."/>
            <person name="Hao J."/>
            <person name="Honchak B.M."/>
            <person name="Karbach L.E."/>
            <person name="Kurdoglu A."/>
            <person name="Lahiri S."/>
            <person name="Mastrian S.D."/>
            <person name="Miyashita H."/>
            <person name="Page L."/>
            <person name="Ramakrishna P."/>
            <person name="Satoh S."/>
            <person name="Sattley W.M."/>
            <person name="Shimada Y."/>
            <person name="Taylor H.L."/>
            <person name="Tomo T."/>
            <person name="Tsuchiya T."/>
            <person name="Wang Z.T."/>
            <person name="Raymond J."/>
            <person name="Mimuro M."/>
            <person name="Blankenship R.E."/>
            <person name="Touchman J.W."/>
        </authorList>
    </citation>
    <scope>NUCLEOTIDE SEQUENCE [LARGE SCALE GENOMIC DNA]</scope>
    <source>
        <strain evidence="3">MBIC 11017</strain>
    </source>
</reference>
<dbReference type="KEGG" id="amr:AM1_5570"/>
<organism evidence="2 3">
    <name type="scientific">Acaryochloris marina (strain MBIC 11017)</name>
    <dbReference type="NCBI Taxonomy" id="329726"/>
    <lineage>
        <taxon>Bacteria</taxon>
        <taxon>Bacillati</taxon>
        <taxon>Cyanobacteriota</taxon>
        <taxon>Cyanophyceae</taxon>
        <taxon>Acaryochloridales</taxon>
        <taxon>Acaryochloridaceae</taxon>
        <taxon>Acaryochloris</taxon>
    </lineage>
</organism>
<gene>
    <name evidence="2" type="ordered locus">AM1_5570</name>
</gene>
<dbReference type="InterPro" id="IPR050664">
    <property type="entry name" value="Octanoyltrans_LipM/LipL"/>
</dbReference>
<evidence type="ECO:0000259" key="1">
    <source>
        <dbReference type="PROSITE" id="PS51733"/>
    </source>
</evidence>
<dbReference type="PROSITE" id="PS51733">
    <property type="entry name" value="BPL_LPL_CATALYTIC"/>
    <property type="match status" value="1"/>
</dbReference>
<dbReference type="AlphaFoldDB" id="B0CE51"/>
<proteinExistence type="predicted"/>
<dbReference type="STRING" id="329726.AM1_5570"/>
<protein>
    <submittedName>
        <fullName evidence="2">Biotin/lipoate A/B protein ligase family protein</fullName>
    </submittedName>
</protein>
<keyword evidence="2" id="KW-0436">Ligase</keyword>
<feature type="domain" description="BPL/LPL catalytic" evidence="1">
    <location>
        <begin position="30"/>
        <end position="220"/>
    </location>
</feature>
<accession>B0CE51</accession>
<dbReference type="Pfam" id="PF21948">
    <property type="entry name" value="LplA-B_cat"/>
    <property type="match status" value="1"/>
</dbReference>
<dbReference type="RefSeq" id="WP_012165745.1">
    <property type="nucleotide sequence ID" value="NC_009925.1"/>
</dbReference>
<keyword evidence="3" id="KW-1185">Reference proteome</keyword>
<dbReference type="Gene3D" id="3.30.930.10">
    <property type="entry name" value="Bira Bifunctional Protein, Domain 2"/>
    <property type="match status" value="1"/>
</dbReference>
<dbReference type="PANTHER" id="PTHR43679:SF2">
    <property type="entry name" value="OCTANOYL-[GCVH]:PROTEIN N-OCTANOYLTRANSFERASE"/>
    <property type="match status" value="1"/>
</dbReference>
<dbReference type="EMBL" id="CP000828">
    <property type="protein sequence ID" value="ABW30525.1"/>
    <property type="molecule type" value="Genomic_DNA"/>
</dbReference>
<dbReference type="InterPro" id="IPR004143">
    <property type="entry name" value="BPL_LPL_catalytic"/>
</dbReference>
<dbReference type="GO" id="GO:0016874">
    <property type="term" value="F:ligase activity"/>
    <property type="evidence" value="ECO:0007669"/>
    <property type="project" value="UniProtKB-KW"/>
</dbReference>
<dbReference type="PANTHER" id="PTHR43679">
    <property type="entry name" value="OCTANOYLTRANSFERASE LIPM-RELATED"/>
    <property type="match status" value="1"/>
</dbReference>
<dbReference type="CDD" id="cd16443">
    <property type="entry name" value="LplA"/>
    <property type="match status" value="1"/>
</dbReference>
<dbReference type="InterPro" id="IPR045864">
    <property type="entry name" value="aa-tRNA-synth_II/BPL/LPL"/>
</dbReference>
<evidence type="ECO:0000313" key="3">
    <source>
        <dbReference type="Proteomes" id="UP000000268"/>
    </source>
</evidence>
<evidence type="ECO:0000313" key="2">
    <source>
        <dbReference type="EMBL" id="ABW30525.1"/>
    </source>
</evidence>